<keyword evidence="5" id="KW-0238">DNA-binding</keyword>
<dbReference type="Pfam" id="PF07282">
    <property type="entry name" value="Cas12f1-like_TNB"/>
    <property type="match status" value="1"/>
</dbReference>
<comment type="similarity">
    <text evidence="1">In the C-terminal section; belongs to the transposase 35 family.</text>
</comment>
<feature type="domain" description="Transposase putative helix-turn-helix" evidence="10">
    <location>
        <begin position="36"/>
        <end position="74"/>
    </location>
</feature>
<evidence type="ECO:0000259" key="8">
    <source>
        <dbReference type="Pfam" id="PF01385"/>
    </source>
</evidence>
<dbReference type="NCBIfam" id="NF038280">
    <property type="entry name" value="IS607_TnpB"/>
    <property type="match status" value="1"/>
</dbReference>
<evidence type="ECO:0000256" key="1">
    <source>
        <dbReference type="ARBA" id="ARBA00008761"/>
    </source>
</evidence>
<evidence type="ECO:0000313" key="11">
    <source>
        <dbReference type="EMBL" id="MFD1813852.1"/>
    </source>
</evidence>
<evidence type="ECO:0000313" key="12">
    <source>
        <dbReference type="Proteomes" id="UP001597286"/>
    </source>
</evidence>
<dbReference type="InterPro" id="IPR053470">
    <property type="entry name" value="RNA-guided_DNA_endonuclease"/>
</dbReference>
<keyword evidence="12" id="KW-1185">Reference proteome</keyword>
<evidence type="ECO:0000256" key="6">
    <source>
        <dbReference type="ARBA" id="ARBA00023172"/>
    </source>
</evidence>
<accession>A0ABW4P809</accession>
<proteinExistence type="inferred from homology"/>
<dbReference type="NCBIfam" id="TIGR01766">
    <property type="entry name" value="IS200/IS605 family accessory protein TnpB-like domain"/>
    <property type="match status" value="1"/>
</dbReference>
<feature type="compositionally biased region" description="Basic residues" evidence="7">
    <location>
        <begin position="286"/>
        <end position="303"/>
    </location>
</feature>
<dbReference type="InterPro" id="IPR021027">
    <property type="entry name" value="Transposase_put_HTH"/>
</dbReference>
<reference evidence="12" key="1">
    <citation type="journal article" date="2019" name="Int. J. Syst. Evol. Microbiol.">
        <title>The Global Catalogue of Microorganisms (GCM) 10K type strain sequencing project: providing services to taxonomists for standard genome sequencing and annotation.</title>
        <authorList>
            <consortium name="The Broad Institute Genomics Platform"/>
            <consortium name="The Broad Institute Genome Sequencing Center for Infectious Disease"/>
            <person name="Wu L."/>
            <person name="Ma J."/>
        </authorList>
    </citation>
    <scope>NUCLEOTIDE SEQUENCE [LARGE SCALE GENOMIC DNA]</scope>
    <source>
        <strain evidence="12">DT72</strain>
    </source>
</reference>
<evidence type="ECO:0000256" key="5">
    <source>
        <dbReference type="ARBA" id="ARBA00023125"/>
    </source>
</evidence>
<dbReference type="Pfam" id="PF12323">
    <property type="entry name" value="HTH_OrfB_IS605"/>
    <property type="match status" value="1"/>
</dbReference>
<feature type="domain" description="Probable transposase IS891/IS1136/IS1341" evidence="8">
    <location>
        <begin position="254"/>
        <end position="367"/>
    </location>
</feature>
<keyword evidence="4" id="KW-0862">Zinc</keyword>
<evidence type="ECO:0000256" key="2">
    <source>
        <dbReference type="ARBA" id="ARBA00022578"/>
    </source>
</evidence>
<dbReference type="InterPro" id="IPR001959">
    <property type="entry name" value="Transposase"/>
</dbReference>
<dbReference type="Proteomes" id="UP001597286">
    <property type="component" value="Unassembled WGS sequence"/>
</dbReference>
<keyword evidence="3" id="KW-0479">Metal-binding</keyword>
<keyword evidence="11" id="KW-0378">Hydrolase</keyword>
<feature type="compositionally biased region" description="Polar residues" evidence="7">
    <location>
        <begin position="503"/>
        <end position="518"/>
    </location>
</feature>
<comment type="caution">
    <text evidence="11">The sequence shown here is derived from an EMBL/GenBank/DDBJ whole genome shotgun (WGS) entry which is preliminary data.</text>
</comment>
<name>A0ABW4P809_9NOCA</name>
<dbReference type="Pfam" id="PF01385">
    <property type="entry name" value="OrfB_IS605"/>
    <property type="match status" value="1"/>
</dbReference>
<keyword evidence="11" id="KW-0540">Nuclease</keyword>
<dbReference type="GO" id="GO:0004519">
    <property type="term" value="F:endonuclease activity"/>
    <property type="evidence" value="ECO:0007669"/>
    <property type="project" value="UniProtKB-KW"/>
</dbReference>
<keyword evidence="6" id="KW-0233">DNA recombination</keyword>
<gene>
    <name evidence="11" type="primary">tnpB</name>
    <name evidence="11" type="ORF">ACFSJG_16655</name>
</gene>
<evidence type="ECO:0000259" key="10">
    <source>
        <dbReference type="Pfam" id="PF12323"/>
    </source>
</evidence>
<keyword evidence="11" id="KW-0255">Endonuclease</keyword>
<organism evidence="11 12">
    <name type="scientific">Rhodococcus gannanensis</name>
    <dbReference type="NCBI Taxonomy" id="1960308"/>
    <lineage>
        <taxon>Bacteria</taxon>
        <taxon>Bacillati</taxon>
        <taxon>Actinomycetota</taxon>
        <taxon>Actinomycetes</taxon>
        <taxon>Mycobacteriales</taxon>
        <taxon>Nocardiaceae</taxon>
        <taxon>Rhodococcus</taxon>
    </lineage>
</organism>
<evidence type="ECO:0000256" key="3">
    <source>
        <dbReference type="ARBA" id="ARBA00022723"/>
    </source>
</evidence>
<keyword evidence="2" id="KW-0815">Transposition</keyword>
<dbReference type="NCBIfam" id="NF040570">
    <property type="entry name" value="guided_TnpB"/>
    <property type="match status" value="1"/>
</dbReference>
<evidence type="ECO:0000256" key="4">
    <source>
        <dbReference type="ARBA" id="ARBA00022833"/>
    </source>
</evidence>
<feature type="region of interest" description="Disordered" evidence="7">
    <location>
        <begin position="492"/>
        <end position="518"/>
    </location>
</feature>
<dbReference type="InterPro" id="IPR010095">
    <property type="entry name" value="Cas12f1-like_TNB"/>
</dbReference>
<evidence type="ECO:0000256" key="7">
    <source>
        <dbReference type="SAM" id="MobiDB-lite"/>
    </source>
</evidence>
<sequence length="518" mass="56373">MTPEGVDVLVPTKLASNTSSLECADQTPPPDRTVVRAFVYALDPTPAQAEMLRSHCGAQRYAYNWALSHVKANLDQRTAEQSYDIPGSEVTPPLSWSAYSLRKHWNTVKNTVAINTETGLPWWPENSKEAYSSGIANCSAALSNWSDARTGRRKGSIGFPRFKGRHAGLSCRFTTGAFGLVTDGGDRRHIQLPRIGVVKTAESTRKLARKLAVGSARIRSVTVSYRSGRWQVSFSVNTTIPARALPRTDASAVDTQAGPGSVVDVDLGVTHLAVLSTGEMIENPKHTGKQARTLRRLQRRAARRTGPDRRTNQQPSLRWLRTQSEIRRVHSRIANSRRDHLHKLTTRLVKDFDTVVIEDLNVSGMSRAGGASKKGLNRALYDAGFGELRRQVTYKAERAGTGLVVADRWFPSSKTCSNCSVVKAKLPLNVRVFTCDGCGFRGDRDFNAARNLAALATRSACGASSASCGRDGKDARRKPTIRPAFRRADGIAAGTPLGGEGGRSNSVNHVGCTEQHSA</sequence>
<protein>
    <submittedName>
        <fullName evidence="11">IS607 family element RNA-guided endonuclease TnpB</fullName>
    </submittedName>
</protein>
<evidence type="ECO:0000259" key="9">
    <source>
        <dbReference type="Pfam" id="PF07282"/>
    </source>
</evidence>
<dbReference type="EMBL" id="JBHUFB010000012">
    <property type="protein sequence ID" value="MFD1813852.1"/>
    <property type="molecule type" value="Genomic_DNA"/>
</dbReference>
<dbReference type="RefSeq" id="WP_378486335.1">
    <property type="nucleotide sequence ID" value="NZ_JBHUFB010000012.1"/>
</dbReference>
<feature type="domain" description="Cas12f1-like TNB" evidence="9">
    <location>
        <begin position="385"/>
        <end position="452"/>
    </location>
</feature>
<feature type="region of interest" description="Disordered" evidence="7">
    <location>
        <begin position="285"/>
        <end position="316"/>
    </location>
</feature>